<dbReference type="EMBL" id="WJIE01000001">
    <property type="protein sequence ID" value="MRG91384.1"/>
    <property type="molecule type" value="Genomic_DNA"/>
</dbReference>
<proteinExistence type="predicted"/>
<evidence type="ECO:0000313" key="8">
    <source>
        <dbReference type="EMBL" id="MRG91384.1"/>
    </source>
</evidence>
<sequence length="549" mass="60243">MRAAELRLSDLFSFAPKGGVMRFAGERVLLFDAVALGLLRRQLIESFGYHAARAALTRFGYGHGWRTAEALREAIPWADEREWRIAGGRLHRLWGLVTFEPVEASGRPGPEPFADAIWRDSYEAEQHLLHLGQASEPVCWTLCGFASGYLSRVNGRPIFALEESCRGKGDAVCRMIGRSREEWGEVIEPHLSFYETDCLDASLRHVQRALKRAEGKLLRAERLLAAKDDEAEVPGIVARSEAMRGVVAMARRVARTNATVLLLGESGVGKERIARLVHDASPRVGGPMVAINCAAVPESLLESELFGHARGAFSGAVAERAGLFEAARGGTLFLDEVGEIPVAMQAKLLRVLEAREVRRVGENRTRPIDVRIVAATHRDLAAAVAQGRFRQDLYFRLRVVEVVIPPLRERPEDILPIARRQLSEAAAREGEAPKELGKSACRALYEHAWPGNVRELVNAMERARILSEGETIERSDLPPEIGGEGAARPSGGGSSPRTLAEVEREHILATLEAEGGNRKEAAAKLGIGVATLYRKLKEYGAEPTGRRLP</sequence>
<keyword evidence="4" id="KW-0804">Transcription</keyword>
<feature type="domain" description="Sigma-54 factor interaction" evidence="7">
    <location>
        <begin position="236"/>
        <end position="465"/>
    </location>
</feature>
<dbReference type="SUPFAM" id="SSF111126">
    <property type="entry name" value="Ligand-binding domain in the NO signalling and Golgi transport"/>
    <property type="match status" value="1"/>
</dbReference>
<dbReference type="SUPFAM" id="SSF52540">
    <property type="entry name" value="P-loop containing nucleoside triphosphate hydrolases"/>
    <property type="match status" value="1"/>
</dbReference>
<organism evidence="8 9">
    <name type="scientific">Polyangium spumosum</name>
    <dbReference type="NCBI Taxonomy" id="889282"/>
    <lineage>
        <taxon>Bacteria</taxon>
        <taxon>Pseudomonadati</taxon>
        <taxon>Myxococcota</taxon>
        <taxon>Polyangia</taxon>
        <taxon>Polyangiales</taxon>
        <taxon>Polyangiaceae</taxon>
        <taxon>Polyangium</taxon>
    </lineage>
</organism>
<dbReference type="Gene3D" id="1.10.10.60">
    <property type="entry name" value="Homeodomain-like"/>
    <property type="match status" value="1"/>
</dbReference>
<gene>
    <name evidence="8" type="ORF">GF068_05525</name>
</gene>
<dbReference type="InterPro" id="IPR004096">
    <property type="entry name" value="V4R"/>
</dbReference>
<dbReference type="PANTHER" id="PTHR32071">
    <property type="entry name" value="TRANSCRIPTIONAL REGULATORY PROTEIN"/>
    <property type="match status" value="1"/>
</dbReference>
<evidence type="ECO:0000256" key="5">
    <source>
        <dbReference type="SAM" id="Coils"/>
    </source>
</evidence>
<evidence type="ECO:0000256" key="1">
    <source>
        <dbReference type="ARBA" id="ARBA00022741"/>
    </source>
</evidence>
<keyword evidence="2" id="KW-0067">ATP-binding</keyword>
<dbReference type="SUPFAM" id="SSF46689">
    <property type="entry name" value="Homeodomain-like"/>
    <property type="match status" value="1"/>
</dbReference>
<dbReference type="Gene3D" id="1.10.8.60">
    <property type="match status" value="1"/>
</dbReference>
<dbReference type="PROSITE" id="PS50045">
    <property type="entry name" value="SIGMA54_INTERACT_4"/>
    <property type="match status" value="1"/>
</dbReference>
<dbReference type="InterPro" id="IPR058031">
    <property type="entry name" value="AAA_lid_NorR"/>
</dbReference>
<dbReference type="GO" id="GO:0006355">
    <property type="term" value="P:regulation of DNA-templated transcription"/>
    <property type="evidence" value="ECO:0007669"/>
    <property type="project" value="InterPro"/>
</dbReference>
<name>A0A6N7PMK7_9BACT</name>
<dbReference type="InterPro" id="IPR009057">
    <property type="entry name" value="Homeodomain-like_sf"/>
</dbReference>
<dbReference type="Gene3D" id="3.30.1380.20">
    <property type="entry name" value="Trafficking protein particle complex subunit 3"/>
    <property type="match status" value="1"/>
</dbReference>
<dbReference type="Pfam" id="PF02830">
    <property type="entry name" value="V4R"/>
    <property type="match status" value="1"/>
</dbReference>
<dbReference type="InterPro" id="IPR025944">
    <property type="entry name" value="Sigma_54_int_dom_CS"/>
</dbReference>
<feature type="region of interest" description="Disordered" evidence="6">
    <location>
        <begin position="473"/>
        <end position="498"/>
    </location>
</feature>
<keyword evidence="3" id="KW-0805">Transcription regulation</keyword>
<dbReference type="InterPro" id="IPR010523">
    <property type="entry name" value="XylR_N"/>
</dbReference>
<dbReference type="Pfam" id="PF00158">
    <property type="entry name" value="Sigma54_activat"/>
    <property type="match status" value="1"/>
</dbReference>
<dbReference type="PROSITE" id="PS00688">
    <property type="entry name" value="SIGMA54_INTERACT_3"/>
    <property type="match status" value="1"/>
</dbReference>
<dbReference type="GO" id="GO:0043565">
    <property type="term" value="F:sequence-specific DNA binding"/>
    <property type="evidence" value="ECO:0007669"/>
    <property type="project" value="InterPro"/>
</dbReference>
<reference evidence="8 9" key="1">
    <citation type="submission" date="2019-10" db="EMBL/GenBank/DDBJ databases">
        <title>A soil myxobacterium in the family Polyangiaceae.</title>
        <authorList>
            <person name="Li Y."/>
            <person name="Wang J."/>
        </authorList>
    </citation>
    <scope>NUCLEOTIDE SEQUENCE [LARGE SCALE GENOMIC DNA]</scope>
    <source>
        <strain evidence="8 9">DSM 14734</strain>
    </source>
</reference>
<evidence type="ECO:0000256" key="3">
    <source>
        <dbReference type="ARBA" id="ARBA00023015"/>
    </source>
</evidence>
<dbReference type="GO" id="GO:0005524">
    <property type="term" value="F:ATP binding"/>
    <property type="evidence" value="ECO:0007669"/>
    <property type="project" value="UniProtKB-KW"/>
</dbReference>
<keyword evidence="5" id="KW-0175">Coiled coil</keyword>
<dbReference type="SMART" id="SM00989">
    <property type="entry name" value="V4R"/>
    <property type="match status" value="1"/>
</dbReference>
<dbReference type="Pfam" id="PF25601">
    <property type="entry name" value="AAA_lid_14"/>
    <property type="match status" value="1"/>
</dbReference>
<dbReference type="PROSITE" id="PS00675">
    <property type="entry name" value="SIGMA54_INTERACT_1"/>
    <property type="match status" value="1"/>
</dbReference>
<dbReference type="OrthoDB" id="9814761at2"/>
<evidence type="ECO:0000256" key="2">
    <source>
        <dbReference type="ARBA" id="ARBA00022840"/>
    </source>
</evidence>
<dbReference type="Pfam" id="PF06505">
    <property type="entry name" value="XylR_N"/>
    <property type="match status" value="1"/>
</dbReference>
<dbReference type="Gene3D" id="3.40.50.300">
    <property type="entry name" value="P-loop containing nucleotide triphosphate hydrolases"/>
    <property type="match status" value="1"/>
</dbReference>
<evidence type="ECO:0000256" key="6">
    <source>
        <dbReference type="SAM" id="MobiDB-lite"/>
    </source>
</evidence>
<accession>A0A6N7PMK7</accession>
<feature type="compositionally biased region" description="Gly residues" evidence="6">
    <location>
        <begin position="482"/>
        <end position="494"/>
    </location>
</feature>
<dbReference type="Pfam" id="PF02954">
    <property type="entry name" value="HTH_8"/>
    <property type="match status" value="1"/>
</dbReference>
<dbReference type="InterPro" id="IPR025662">
    <property type="entry name" value="Sigma_54_int_dom_ATP-bd_1"/>
</dbReference>
<dbReference type="Proteomes" id="UP000440224">
    <property type="component" value="Unassembled WGS sequence"/>
</dbReference>
<dbReference type="SMART" id="SM00382">
    <property type="entry name" value="AAA"/>
    <property type="match status" value="1"/>
</dbReference>
<keyword evidence="9" id="KW-1185">Reference proteome</keyword>
<feature type="coiled-coil region" evidence="5">
    <location>
        <begin position="203"/>
        <end position="230"/>
    </location>
</feature>
<protein>
    <submittedName>
        <fullName evidence="8">AAA domain-containing protein</fullName>
    </submittedName>
</protein>
<dbReference type="InterPro" id="IPR002197">
    <property type="entry name" value="HTH_Fis"/>
</dbReference>
<dbReference type="PRINTS" id="PR01590">
    <property type="entry name" value="HTHFIS"/>
</dbReference>
<dbReference type="CDD" id="cd00009">
    <property type="entry name" value="AAA"/>
    <property type="match status" value="1"/>
</dbReference>
<comment type="caution">
    <text evidence="8">The sequence shown here is derived from an EMBL/GenBank/DDBJ whole genome shotgun (WGS) entry which is preliminary data.</text>
</comment>
<evidence type="ECO:0000256" key="4">
    <source>
        <dbReference type="ARBA" id="ARBA00023163"/>
    </source>
</evidence>
<dbReference type="FunFam" id="3.40.50.300:FF:000006">
    <property type="entry name" value="DNA-binding transcriptional regulator NtrC"/>
    <property type="match status" value="1"/>
</dbReference>
<dbReference type="InterPro" id="IPR027417">
    <property type="entry name" value="P-loop_NTPase"/>
</dbReference>
<dbReference type="AlphaFoldDB" id="A0A6N7PMK7"/>
<dbReference type="InterPro" id="IPR002078">
    <property type="entry name" value="Sigma_54_int"/>
</dbReference>
<dbReference type="InterPro" id="IPR024096">
    <property type="entry name" value="NO_sig/Golgi_transp_ligand-bd"/>
</dbReference>
<dbReference type="InterPro" id="IPR003593">
    <property type="entry name" value="AAA+_ATPase"/>
</dbReference>
<evidence type="ECO:0000313" key="9">
    <source>
        <dbReference type="Proteomes" id="UP000440224"/>
    </source>
</evidence>
<evidence type="ECO:0000259" key="7">
    <source>
        <dbReference type="PROSITE" id="PS50045"/>
    </source>
</evidence>
<keyword evidence="1" id="KW-0547">Nucleotide-binding</keyword>